<dbReference type="EMBL" id="SPHZ02000012">
    <property type="protein sequence ID" value="KAF0888574.1"/>
    <property type="molecule type" value="Genomic_DNA"/>
</dbReference>
<evidence type="ECO:0000313" key="1">
    <source>
        <dbReference type="EMBL" id="KAF0888574.1"/>
    </source>
</evidence>
<protein>
    <submittedName>
        <fullName evidence="1">Uncharacterized protein</fullName>
    </submittedName>
</protein>
<accession>A0A6G1BLE5</accession>
<dbReference type="Proteomes" id="UP000479710">
    <property type="component" value="Unassembled WGS sequence"/>
</dbReference>
<sequence>MAKLISTVCVAVESNLRDGNVPMPEELAEATNFGGRVAAVVVNTIVLKDKLTRGVAAFAGRPGRSLSCRCYTRMSRPPRQSSWRHERSP</sequence>
<evidence type="ECO:0000313" key="2">
    <source>
        <dbReference type="Proteomes" id="UP000479710"/>
    </source>
</evidence>
<dbReference type="AlphaFoldDB" id="A0A6G1BLE5"/>
<comment type="caution">
    <text evidence="1">The sequence shown here is derived from an EMBL/GenBank/DDBJ whole genome shotgun (WGS) entry which is preliminary data.</text>
</comment>
<keyword evidence="2" id="KW-1185">Reference proteome</keyword>
<gene>
    <name evidence="1" type="ORF">E2562_016043</name>
</gene>
<organism evidence="1 2">
    <name type="scientific">Oryza meyeriana var. granulata</name>
    <dbReference type="NCBI Taxonomy" id="110450"/>
    <lineage>
        <taxon>Eukaryota</taxon>
        <taxon>Viridiplantae</taxon>
        <taxon>Streptophyta</taxon>
        <taxon>Embryophyta</taxon>
        <taxon>Tracheophyta</taxon>
        <taxon>Spermatophyta</taxon>
        <taxon>Magnoliopsida</taxon>
        <taxon>Liliopsida</taxon>
        <taxon>Poales</taxon>
        <taxon>Poaceae</taxon>
        <taxon>BOP clade</taxon>
        <taxon>Oryzoideae</taxon>
        <taxon>Oryzeae</taxon>
        <taxon>Oryzinae</taxon>
        <taxon>Oryza</taxon>
        <taxon>Oryza meyeriana</taxon>
    </lineage>
</organism>
<reference evidence="1 2" key="1">
    <citation type="submission" date="2019-11" db="EMBL/GenBank/DDBJ databases">
        <title>Whole genome sequence of Oryza granulata.</title>
        <authorList>
            <person name="Li W."/>
        </authorList>
    </citation>
    <scope>NUCLEOTIDE SEQUENCE [LARGE SCALE GENOMIC DNA]</scope>
    <source>
        <strain evidence="2">cv. Menghai</strain>
        <tissue evidence="1">Leaf</tissue>
    </source>
</reference>
<proteinExistence type="predicted"/>
<name>A0A6G1BLE5_9ORYZ</name>